<evidence type="ECO:0000259" key="6">
    <source>
        <dbReference type="PROSITE" id="PS52015"/>
    </source>
</evidence>
<name>A0ABX8UQF5_9BURK</name>
<evidence type="ECO:0000256" key="2">
    <source>
        <dbReference type="ARBA" id="ARBA00022692"/>
    </source>
</evidence>
<evidence type="ECO:0000313" key="7">
    <source>
        <dbReference type="EMBL" id="QYD70991.1"/>
    </source>
</evidence>
<evidence type="ECO:0000256" key="5">
    <source>
        <dbReference type="SAM" id="MobiDB-lite"/>
    </source>
</evidence>
<dbReference type="Pfam" id="PF03544">
    <property type="entry name" value="TonB_C"/>
    <property type="match status" value="1"/>
</dbReference>
<feature type="compositionally biased region" description="Low complexity" evidence="5">
    <location>
        <begin position="131"/>
        <end position="172"/>
    </location>
</feature>
<keyword evidence="4" id="KW-0472">Membrane</keyword>
<feature type="region of interest" description="Disordered" evidence="5">
    <location>
        <begin position="34"/>
        <end position="192"/>
    </location>
</feature>
<evidence type="ECO:0000256" key="4">
    <source>
        <dbReference type="ARBA" id="ARBA00023136"/>
    </source>
</evidence>
<feature type="domain" description="TonB C-terminal" evidence="6">
    <location>
        <begin position="179"/>
        <end position="268"/>
    </location>
</feature>
<gene>
    <name evidence="7" type="ORF">KZJ38_14650</name>
</gene>
<accession>A0ABX8UQF5</accession>
<dbReference type="NCBIfam" id="TIGR01352">
    <property type="entry name" value="tonB_Cterm"/>
    <property type="match status" value="1"/>
</dbReference>
<organism evidence="7 8">
    <name type="scientific">Paraburkholderia edwinii</name>
    <dbReference type="NCBI Taxonomy" id="2861782"/>
    <lineage>
        <taxon>Bacteria</taxon>
        <taxon>Pseudomonadati</taxon>
        <taxon>Pseudomonadota</taxon>
        <taxon>Betaproteobacteria</taxon>
        <taxon>Burkholderiales</taxon>
        <taxon>Burkholderiaceae</taxon>
        <taxon>Paraburkholderia</taxon>
    </lineage>
</organism>
<sequence length="268" mass="27963">MGFSVGFVRGLWDAGDKTNVTKPAALDVRLVRLPPPEPAQAPQATQPSQRTSARAGEPAARVLPTPEAPATQTKPARTTRHSVAPTTPPQTHDVPRPAAVPVTTPAIPPVVEGNERTRPTALPAPSTPSDAATTNAAPQATAAPAASAHQNAPQPNGPVTSATSSAPANSTTEGTSTSAGNGPAHVILQPLPSLPDDLREDAFQAVATARFSVHRDGSVDVELIKPTHNPRLNQLLLDALKKWRFFPAMKNGAAVESTQDIRVHFNVD</sequence>
<evidence type="ECO:0000313" key="8">
    <source>
        <dbReference type="Proteomes" id="UP000826462"/>
    </source>
</evidence>
<evidence type="ECO:0000256" key="3">
    <source>
        <dbReference type="ARBA" id="ARBA00022989"/>
    </source>
</evidence>
<reference evidence="7 8" key="1">
    <citation type="submission" date="2021-07" db="EMBL/GenBank/DDBJ databases">
        <title>Paraburkholderia edwinii protects Aspergillus sp. from phenazines by acting as a toxin sponge.</title>
        <authorList>
            <person name="Dahlstrom K.M."/>
            <person name="Newman D.K."/>
        </authorList>
    </citation>
    <scope>NUCLEOTIDE SEQUENCE [LARGE SCALE GENOMIC DNA]</scope>
    <source>
        <strain evidence="7 8">Pe01</strain>
    </source>
</reference>
<feature type="compositionally biased region" description="Low complexity" evidence="5">
    <location>
        <begin position="96"/>
        <end position="111"/>
    </location>
</feature>
<dbReference type="InterPro" id="IPR037682">
    <property type="entry name" value="TonB_C"/>
</dbReference>
<protein>
    <submittedName>
        <fullName evidence="7">TonB family protein</fullName>
    </submittedName>
</protein>
<keyword evidence="2" id="KW-0812">Transmembrane</keyword>
<dbReference type="InterPro" id="IPR006260">
    <property type="entry name" value="TonB/TolA_C"/>
</dbReference>
<comment type="subcellular location">
    <subcellularLocation>
        <location evidence="1">Membrane</location>
        <topology evidence="1">Single-pass membrane protein</topology>
    </subcellularLocation>
</comment>
<dbReference type="Gene3D" id="3.30.1150.10">
    <property type="match status" value="1"/>
</dbReference>
<dbReference type="Proteomes" id="UP000826462">
    <property type="component" value="Chromosome 1"/>
</dbReference>
<keyword evidence="3" id="KW-1133">Transmembrane helix</keyword>
<dbReference type="SUPFAM" id="SSF74653">
    <property type="entry name" value="TolA/TonB C-terminal domain"/>
    <property type="match status" value="1"/>
</dbReference>
<dbReference type="EMBL" id="CP080095">
    <property type="protein sequence ID" value="QYD70991.1"/>
    <property type="molecule type" value="Genomic_DNA"/>
</dbReference>
<proteinExistence type="predicted"/>
<keyword evidence="8" id="KW-1185">Reference proteome</keyword>
<evidence type="ECO:0000256" key="1">
    <source>
        <dbReference type="ARBA" id="ARBA00004167"/>
    </source>
</evidence>
<dbReference type="PROSITE" id="PS52015">
    <property type="entry name" value="TONB_CTD"/>
    <property type="match status" value="1"/>
</dbReference>